<dbReference type="PANTHER" id="PTHR40472:SF9">
    <property type="entry name" value="RAPUNZEL 4"/>
    <property type="match status" value="1"/>
</dbReference>
<dbReference type="PANTHER" id="PTHR40472">
    <property type="entry name" value="RICIN B-TYPE LECTIN DOMAIN-CONTAINING PROTEIN"/>
    <property type="match status" value="1"/>
</dbReference>
<evidence type="ECO:0000313" key="3">
    <source>
        <dbReference type="Proteomes" id="UP000694523"/>
    </source>
</evidence>
<evidence type="ECO:0000256" key="1">
    <source>
        <dbReference type="SAM" id="Coils"/>
    </source>
</evidence>
<evidence type="ECO:0000313" key="2">
    <source>
        <dbReference type="Ensembl" id="ENSNMLP00000015333.1"/>
    </source>
</evidence>
<keyword evidence="1" id="KW-0175">Coiled coil</keyword>
<reference evidence="2" key="2">
    <citation type="submission" date="2025-09" db="UniProtKB">
        <authorList>
            <consortium name="Ensembl"/>
        </authorList>
    </citation>
    <scope>IDENTIFICATION</scope>
</reference>
<dbReference type="Proteomes" id="UP000694523">
    <property type="component" value="Unplaced"/>
</dbReference>
<sequence length="350" mass="39405">MEVGRLSYTSSGRPVLVLCGCGRWAAPGADGSLDGVSSFIYSSLQVRERLDEASEQMQRIKKQINKSFMDEVRGHLNAEPNYREAYKEEFLDHFDATGGDQNLHTLFSAVMGDFSRESVLKITMDYVEKDRRAVEEFCARLKQLFCVGLIALLGHAVLKDYGDEEQLLKEWGDKMAEVQKRMDAVIQECINSFPEQAEKDAQQVVKDNPGLGVEPLAKAVLQKYDWVFWSRWFPLLNGKNRFLVPCSDEHLHVVVSYSSSPEPVDRGRVEQLMSGQKKRSVEATAELLFKELPGDCAVHTIKTRELPWSPTSNLHFFTSIQFTSALKNNVPNSGSTTVLTYFYSGVGLVS</sequence>
<organism evidence="2 3">
    <name type="scientific">Neogobius melanostomus</name>
    <name type="common">round goby</name>
    <dbReference type="NCBI Taxonomy" id="47308"/>
    <lineage>
        <taxon>Eukaryota</taxon>
        <taxon>Metazoa</taxon>
        <taxon>Chordata</taxon>
        <taxon>Craniata</taxon>
        <taxon>Vertebrata</taxon>
        <taxon>Euteleostomi</taxon>
        <taxon>Actinopterygii</taxon>
        <taxon>Neopterygii</taxon>
        <taxon>Teleostei</taxon>
        <taxon>Neoteleostei</taxon>
        <taxon>Acanthomorphata</taxon>
        <taxon>Gobiaria</taxon>
        <taxon>Gobiiformes</taxon>
        <taxon>Gobioidei</taxon>
        <taxon>Gobiidae</taxon>
        <taxon>Benthophilinae</taxon>
        <taxon>Neogobiini</taxon>
        <taxon>Neogobius</taxon>
    </lineage>
</organism>
<dbReference type="AlphaFoldDB" id="A0A8C6T6D6"/>
<protein>
    <submittedName>
        <fullName evidence="2">Rapunzel 4</fullName>
    </submittedName>
</protein>
<dbReference type="InterPro" id="IPR039051">
    <property type="entry name" value="SE-CTX-like"/>
</dbReference>
<dbReference type="Ensembl" id="ENSNMLT00000017224.1">
    <property type="protein sequence ID" value="ENSNMLP00000015333.1"/>
    <property type="gene ID" value="ENSNMLG00000010164.1"/>
</dbReference>
<feature type="coiled-coil region" evidence="1">
    <location>
        <begin position="43"/>
        <end position="70"/>
    </location>
</feature>
<keyword evidence="3" id="KW-1185">Reference proteome</keyword>
<accession>A0A8C6T6D6</accession>
<proteinExistence type="predicted"/>
<reference evidence="2" key="1">
    <citation type="submission" date="2025-08" db="UniProtKB">
        <authorList>
            <consortium name="Ensembl"/>
        </authorList>
    </citation>
    <scope>IDENTIFICATION</scope>
</reference>
<name>A0A8C6T6D6_9GOBI</name>